<dbReference type="EMBL" id="CAJNNW010031962">
    <property type="protein sequence ID" value="CAE8710233.1"/>
    <property type="molecule type" value="Genomic_DNA"/>
</dbReference>
<keyword evidence="1" id="KW-1133">Transmembrane helix</keyword>
<evidence type="ECO:0000313" key="3">
    <source>
        <dbReference type="EMBL" id="CAE8710233.1"/>
    </source>
</evidence>
<evidence type="ECO:0000313" key="2">
    <source>
        <dbReference type="EMBL" id="CAE8707176.1"/>
    </source>
</evidence>
<keyword evidence="1" id="KW-0812">Transmembrane</keyword>
<reference evidence="3" key="1">
    <citation type="submission" date="2021-02" db="EMBL/GenBank/DDBJ databases">
        <authorList>
            <person name="Dougan E. K."/>
            <person name="Rhodes N."/>
            <person name="Thang M."/>
            <person name="Chan C."/>
        </authorList>
    </citation>
    <scope>NUCLEOTIDE SEQUENCE</scope>
</reference>
<name>A0A813KQA0_POLGL</name>
<gene>
    <name evidence="2" type="ORF">PGLA2088_LOCUS34412</name>
    <name evidence="3" type="ORF">PGLA2088_LOCUS35845</name>
</gene>
<evidence type="ECO:0000313" key="4">
    <source>
        <dbReference type="Proteomes" id="UP000626109"/>
    </source>
</evidence>
<feature type="transmembrane region" description="Helical" evidence="1">
    <location>
        <begin position="89"/>
        <end position="108"/>
    </location>
</feature>
<comment type="caution">
    <text evidence="3">The sequence shown here is derived from an EMBL/GenBank/DDBJ whole genome shotgun (WGS) entry which is preliminary data.</text>
</comment>
<proteinExistence type="predicted"/>
<dbReference type="Proteomes" id="UP000626109">
    <property type="component" value="Unassembled WGS sequence"/>
</dbReference>
<keyword evidence="1" id="KW-0472">Membrane</keyword>
<sequence>MLVHKLASQPVDSYAQQLTLQSSAMLPQCWTTSRHRGRPRPQWVSVTFEHALKVAESSDAELPQLLTGSTNVRRKMVSTCCHSDRLERWCFYLHALLFVACFLSGWTLNSMTFKL</sequence>
<organism evidence="3 4">
    <name type="scientific">Polarella glacialis</name>
    <name type="common">Dinoflagellate</name>
    <dbReference type="NCBI Taxonomy" id="89957"/>
    <lineage>
        <taxon>Eukaryota</taxon>
        <taxon>Sar</taxon>
        <taxon>Alveolata</taxon>
        <taxon>Dinophyceae</taxon>
        <taxon>Suessiales</taxon>
        <taxon>Suessiaceae</taxon>
        <taxon>Polarella</taxon>
    </lineage>
</organism>
<dbReference type="AlphaFoldDB" id="A0A813KQA0"/>
<dbReference type="EMBL" id="CAJNNW010031336">
    <property type="protein sequence ID" value="CAE8707176.1"/>
    <property type="molecule type" value="Genomic_DNA"/>
</dbReference>
<protein>
    <submittedName>
        <fullName evidence="3">Uncharacterized protein</fullName>
    </submittedName>
</protein>
<accession>A0A813KQA0</accession>
<evidence type="ECO:0000256" key="1">
    <source>
        <dbReference type="SAM" id="Phobius"/>
    </source>
</evidence>